<dbReference type="Proteomes" id="UP000001508">
    <property type="component" value="Chromosome"/>
</dbReference>
<dbReference type="KEGG" id="dak:DaAHT2_1811"/>
<organism evidence="2 3">
    <name type="scientific">Desulfurivibrio alkaliphilus (strain DSM 19089 / UNIQEM U267 / AHT2)</name>
    <dbReference type="NCBI Taxonomy" id="589865"/>
    <lineage>
        <taxon>Bacteria</taxon>
        <taxon>Pseudomonadati</taxon>
        <taxon>Thermodesulfobacteriota</taxon>
        <taxon>Desulfobulbia</taxon>
        <taxon>Desulfobulbales</taxon>
        <taxon>Desulfobulbaceae</taxon>
        <taxon>Desulfurivibrio</taxon>
    </lineage>
</organism>
<accession>D6Z4M7</accession>
<feature type="transmembrane region" description="Helical" evidence="1">
    <location>
        <begin position="134"/>
        <end position="154"/>
    </location>
</feature>
<keyword evidence="1" id="KW-0472">Membrane</keyword>
<feature type="transmembrane region" description="Helical" evidence="1">
    <location>
        <begin position="77"/>
        <end position="95"/>
    </location>
</feature>
<feature type="transmembrane region" description="Helical" evidence="1">
    <location>
        <begin position="12"/>
        <end position="37"/>
    </location>
</feature>
<feature type="transmembrane region" description="Helical" evidence="1">
    <location>
        <begin position="160"/>
        <end position="178"/>
    </location>
</feature>
<dbReference type="STRING" id="589865.DaAHT2_1811"/>
<dbReference type="AlphaFoldDB" id="D6Z4M7"/>
<keyword evidence="1" id="KW-1133">Transmembrane helix</keyword>
<dbReference type="HOGENOM" id="CLU_035129_0_0_7"/>
<name>D6Z4M7_DESAT</name>
<evidence type="ECO:0000313" key="2">
    <source>
        <dbReference type="EMBL" id="ADH86502.1"/>
    </source>
</evidence>
<protein>
    <submittedName>
        <fullName evidence="2">Uncharacterized protein</fullName>
    </submittedName>
</protein>
<keyword evidence="3" id="KW-1185">Reference proteome</keyword>
<evidence type="ECO:0000256" key="1">
    <source>
        <dbReference type="SAM" id="Phobius"/>
    </source>
</evidence>
<dbReference type="eggNOG" id="ENOG502Z8Q9">
    <property type="taxonomic scope" value="Bacteria"/>
</dbReference>
<dbReference type="InParanoid" id="D6Z4M7"/>
<evidence type="ECO:0000313" key="3">
    <source>
        <dbReference type="Proteomes" id="UP000001508"/>
    </source>
</evidence>
<dbReference type="RefSeq" id="WP_013164025.1">
    <property type="nucleotide sequence ID" value="NC_014216.1"/>
</dbReference>
<reference evidence="3" key="1">
    <citation type="submission" date="2010-02" db="EMBL/GenBank/DDBJ databases">
        <title>Complete sequence of Desulfurivibrio alkaliphilus AHT2.</title>
        <authorList>
            <consortium name="US DOE Joint Genome Institute"/>
            <person name="Pitluck S."/>
            <person name="Chertkov O."/>
            <person name="Detter J.C."/>
            <person name="Han C."/>
            <person name="Tapia R."/>
            <person name="Larimer F."/>
            <person name="Land M."/>
            <person name="Hauser L."/>
            <person name="Kyrpides N."/>
            <person name="Mikhailova N."/>
            <person name="Sorokin D.Y."/>
            <person name="Muyzer G."/>
            <person name="Woyke T."/>
        </authorList>
    </citation>
    <scope>NUCLEOTIDE SEQUENCE [LARGE SCALE GENOMIC DNA]</scope>
    <source>
        <strain evidence="3">DSM 19089 / UNIQEM U267 / AHT2</strain>
    </source>
</reference>
<feature type="transmembrane region" description="Helical" evidence="1">
    <location>
        <begin position="199"/>
        <end position="217"/>
    </location>
</feature>
<keyword evidence="1" id="KW-0812">Transmembrane</keyword>
<gene>
    <name evidence="2" type="ordered locus">DaAHT2_1811</name>
</gene>
<sequence length="595" mass="66878">MHLLHETKIYFVWLLRVLLVFLRVCSGTTTMAVGVTVLGRIAKLLAFFLPLKVILLAGSTGVPRYFPFIDPSDKTGWIIGLTIGAFVAYILSLVFDRVADRLCMSGSAAVVERATELAVVSQQGVRARAYYGDFVQVAADGLFVAIGMLVLAWLNPELALLLFVLLVGQYLFTVVVMAGSEDVVPSRTKAYIKTKLKNYLEVLASINFLAGFLVLLAPFVLGIGGNLLIAILSIILLRQTLGSIQGGIKTWVDLAADRPTIDTLVFPKVKFQPLERKARRELRDLFAKERRQARVEAELVEKLDEEQGVEVCWADPVTPNTYTFLITANKVGTTENQHYQQQVVPERFAHVFDNEEFLFRHVPRAYCWAPEIVARFKEGPFDCRICEYGTGQPVGKQEWFRYRLELRERLWGFAPPRELLDAYRTSKRLLHERLNRELFERLWVAVDTKEEGENLEKFLAFLPSVTKRLKKVPLYVYNPWLKLDFAVATANGGVFVVRWGQWSLEPLGGGLNDLAHEKHLLELLPELVKRRADIKKPLAEADIRLAALCAGLEAKISQGRYKAALAIMEEICSLQWPGGVADSASKEKMPGEQGG</sequence>
<dbReference type="EMBL" id="CP001940">
    <property type="protein sequence ID" value="ADH86502.1"/>
    <property type="molecule type" value="Genomic_DNA"/>
</dbReference>
<dbReference type="OrthoDB" id="5780266at2"/>
<proteinExistence type="predicted"/>
<feature type="transmembrane region" description="Helical" evidence="1">
    <location>
        <begin position="44"/>
        <end position="65"/>
    </location>
</feature>